<feature type="compositionally biased region" description="Basic and acidic residues" evidence="1">
    <location>
        <begin position="47"/>
        <end position="65"/>
    </location>
</feature>
<comment type="caution">
    <text evidence="3">The sequence shown here is derived from an EMBL/GenBank/DDBJ whole genome shotgun (WGS) entry which is preliminary data.</text>
</comment>
<sequence length="65" mass="6659">MKKLLAIATVLSLAVSGAALANTTTKTEPAAPIAAAHHSAKTHHAKVKTEKKVSATKDKSAEKAI</sequence>
<proteinExistence type="predicted"/>
<dbReference type="Proteomes" id="UP000449944">
    <property type="component" value="Unassembled WGS sequence"/>
</dbReference>
<name>A0AAW9VB30_9GAMM</name>
<evidence type="ECO:0000313" key="3">
    <source>
        <dbReference type="EMBL" id="MTC35033.1"/>
    </source>
</evidence>
<keyword evidence="2" id="KW-0732">Signal</keyword>
<evidence type="ECO:0000313" key="4">
    <source>
        <dbReference type="Proteomes" id="UP000449944"/>
    </source>
</evidence>
<accession>A0AAW9VB30</accession>
<dbReference type="AlphaFoldDB" id="A0AAW9VB30"/>
<dbReference type="RefSeq" id="WP_006661625.1">
    <property type="nucleotide sequence ID" value="NZ_CABKTF010000031.1"/>
</dbReference>
<dbReference type="EMBL" id="WLUB01000031">
    <property type="protein sequence ID" value="MTC35033.1"/>
    <property type="molecule type" value="Genomic_DNA"/>
</dbReference>
<feature type="signal peptide" evidence="2">
    <location>
        <begin position="1"/>
        <end position="21"/>
    </location>
</feature>
<feature type="region of interest" description="Disordered" evidence="1">
    <location>
        <begin position="30"/>
        <end position="65"/>
    </location>
</feature>
<reference evidence="3 4" key="1">
    <citation type="submission" date="2019-10" db="EMBL/GenBank/DDBJ databases">
        <title>Comparative genomic analysis of Providencia.</title>
        <authorList>
            <person name="Yuan C."/>
            <person name="Wei Y."/>
            <person name="Yin Z."/>
        </authorList>
    </citation>
    <scope>NUCLEOTIDE SEQUENCE [LARGE SCALE GENOMIC DNA]</scope>
    <source>
        <strain evidence="4">wls1934</strain>
    </source>
</reference>
<gene>
    <name evidence="3" type="ORF">GKR67_10445</name>
</gene>
<evidence type="ECO:0000256" key="1">
    <source>
        <dbReference type="SAM" id="MobiDB-lite"/>
    </source>
</evidence>
<evidence type="ECO:0000256" key="2">
    <source>
        <dbReference type="SAM" id="SignalP"/>
    </source>
</evidence>
<protein>
    <submittedName>
        <fullName evidence="3">Acid-shock protein</fullName>
    </submittedName>
</protein>
<feature type="chain" id="PRO_5043511008" evidence="2">
    <location>
        <begin position="22"/>
        <end position="65"/>
    </location>
</feature>
<organism evidence="3 4">
    <name type="scientific">Providencia alcalifaciens</name>
    <dbReference type="NCBI Taxonomy" id="126385"/>
    <lineage>
        <taxon>Bacteria</taxon>
        <taxon>Pseudomonadati</taxon>
        <taxon>Pseudomonadota</taxon>
        <taxon>Gammaproteobacteria</taxon>
        <taxon>Enterobacterales</taxon>
        <taxon>Morganellaceae</taxon>
        <taxon>Providencia</taxon>
    </lineage>
</organism>